<dbReference type="PANTHER" id="PTHR43065">
    <property type="entry name" value="SENSOR HISTIDINE KINASE"/>
    <property type="match status" value="1"/>
</dbReference>
<dbReference type="InterPro" id="IPR000014">
    <property type="entry name" value="PAS"/>
</dbReference>
<dbReference type="Pfam" id="PF00072">
    <property type="entry name" value="Response_reg"/>
    <property type="match status" value="1"/>
</dbReference>
<dbReference type="Gene3D" id="3.40.50.2300">
    <property type="match status" value="1"/>
</dbReference>
<dbReference type="PANTHER" id="PTHR43065:SF49">
    <property type="entry name" value="HISTIDINE KINASE"/>
    <property type="match status" value="1"/>
</dbReference>
<dbReference type="InterPro" id="IPR003661">
    <property type="entry name" value="HisK_dim/P_dom"/>
</dbReference>
<dbReference type="GO" id="GO:0000155">
    <property type="term" value="F:phosphorelay sensor kinase activity"/>
    <property type="evidence" value="ECO:0007669"/>
    <property type="project" value="InterPro"/>
</dbReference>
<name>A0A5N7MX95_9HYPH</name>
<dbReference type="EMBL" id="VOSK01000550">
    <property type="protein sequence ID" value="MPR31129.1"/>
    <property type="molecule type" value="Genomic_DNA"/>
</dbReference>
<dbReference type="SMART" id="SM00387">
    <property type="entry name" value="HATPase_c"/>
    <property type="match status" value="1"/>
</dbReference>
<dbReference type="PRINTS" id="PR00344">
    <property type="entry name" value="BCTRLSENSOR"/>
</dbReference>
<dbReference type="InterPro" id="IPR036890">
    <property type="entry name" value="HATPase_C_sf"/>
</dbReference>
<proteinExistence type="predicted"/>
<dbReference type="OrthoDB" id="9796100at2"/>
<dbReference type="SMART" id="SM00448">
    <property type="entry name" value="REC"/>
    <property type="match status" value="1"/>
</dbReference>
<evidence type="ECO:0000259" key="6">
    <source>
        <dbReference type="PROSITE" id="PS50110"/>
    </source>
</evidence>
<dbReference type="InterPro" id="IPR036097">
    <property type="entry name" value="HisK_dim/P_sf"/>
</dbReference>
<protein>
    <recommendedName>
        <fullName evidence="2">histidine kinase</fullName>
        <ecNumber evidence="2">2.7.13.3</ecNumber>
    </recommendedName>
</protein>
<evidence type="ECO:0000313" key="9">
    <source>
        <dbReference type="Proteomes" id="UP000403266"/>
    </source>
</evidence>
<dbReference type="InterPro" id="IPR013655">
    <property type="entry name" value="PAS_fold_3"/>
</dbReference>
<feature type="domain" description="Histidine kinase" evidence="5">
    <location>
        <begin position="118"/>
        <end position="339"/>
    </location>
</feature>
<dbReference type="Pfam" id="PF00512">
    <property type="entry name" value="HisKA"/>
    <property type="match status" value="1"/>
</dbReference>
<dbReference type="Gene3D" id="3.30.450.20">
    <property type="entry name" value="PAS domain"/>
    <property type="match status" value="1"/>
</dbReference>
<comment type="catalytic activity">
    <reaction evidence="1">
        <text>ATP + protein L-histidine = ADP + protein N-phospho-L-histidine.</text>
        <dbReference type="EC" id="2.7.13.3"/>
    </reaction>
</comment>
<dbReference type="SMART" id="SM00388">
    <property type="entry name" value="HisKA"/>
    <property type="match status" value="1"/>
</dbReference>
<dbReference type="InterPro" id="IPR005467">
    <property type="entry name" value="His_kinase_dom"/>
</dbReference>
<dbReference type="NCBIfam" id="TIGR00229">
    <property type="entry name" value="sensory_box"/>
    <property type="match status" value="1"/>
</dbReference>
<dbReference type="RefSeq" id="WP_152718314.1">
    <property type="nucleotide sequence ID" value="NZ_VOSJ01000591.1"/>
</dbReference>
<feature type="domain" description="PAS" evidence="7">
    <location>
        <begin position="1"/>
        <end position="56"/>
    </location>
</feature>
<dbReference type="PROSITE" id="PS50110">
    <property type="entry name" value="RESPONSE_REGULATORY"/>
    <property type="match status" value="1"/>
</dbReference>
<dbReference type="Gene3D" id="1.10.287.130">
    <property type="match status" value="1"/>
</dbReference>
<keyword evidence="3 4" id="KW-0597">Phosphoprotein</keyword>
<feature type="modified residue" description="4-aspartylphosphate" evidence="4">
    <location>
        <position position="414"/>
    </location>
</feature>
<evidence type="ECO:0000259" key="5">
    <source>
        <dbReference type="PROSITE" id="PS50109"/>
    </source>
</evidence>
<dbReference type="Proteomes" id="UP000403266">
    <property type="component" value="Unassembled WGS sequence"/>
</dbReference>
<dbReference type="InterPro" id="IPR001789">
    <property type="entry name" value="Sig_transdc_resp-reg_receiver"/>
</dbReference>
<dbReference type="Pfam" id="PF08447">
    <property type="entry name" value="PAS_3"/>
    <property type="match status" value="1"/>
</dbReference>
<dbReference type="CDD" id="cd00130">
    <property type="entry name" value="PAS"/>
    <property type="match status" value="1"/>
</dbReference>
<dbReference type="SUPFAM" id="SSF55785">
    <property type="entry name" value="PYP-like sensor domain (PAS domain)"/>
    <property type="match status" value="1"/>
</dbReference>
<dbReference type="PROSITE" id="PS50109">
    <property type="entry name" value="HIS_KIN"/>
    <property type="match status" value="1"/>
</dbReference>
<dbReference type="CDD" id="cd00082">
    <property type="entry name" value="HisKA"/>
    <property type="match status" value="1"/>
</dbReference>
<comment type="caution">
    <text evidence="8">The sequence shown here is derived from an EMBL/GenBank/DDBJ whole genome shotgun (WGS) entry which is preliminary data.</text>
</comment>
<dbReference type="SUPFAM" id="SSF52172">
    <property type="entry name" value="CheY-like"/>
    <property type="match status" value="1"/>
</dbReference>
<dbReference type="InterPro" id="IPR004358">
    <property type="entry name" value="Sig_transdc_His_kin-like_C"/>
</dbReference>
<dbReference type="InterPro" id="IPR035965">
    <property type="entry name" value="PAS-like_dom_sf"/>
</dbReference>
<dbReference type="SUPFAM" id="SSF47384">
    <property type="entry name" value="Homodimeric domain of signal transducing histidine kinase"/>
    <property type="match status" value="1"/>
</dbReference>
<evidence type="ECO:0000256" key="4">
    <source>
        <dbReference type="PROSITE-ProRule" id="PRU00169"/>
    </source>
</evidence>
<dbReference type="Pfam" id="PF02518">
    <property type="entry name" value="HATPase_c"/>
    <property type="match status" value="1"/>
</dbReference>
<evidence type="ECO:0000256" key="3">
    <source>
        <dbReference type="ARBA" id="ARBA00022553"/>
    </source>
</evidence>
<evidence type="ECO:0000256" key="1">
    <source>
        <dbReference type="ARBA" id="ARBA00000085"/>
    </source>
</evidence>
<dbReference type="InterPro" id="IPR003594">
    <property type="entry name" value="HATPase_dom"/>
</dbReference>
<dbReference type="AlphaFoldDB" id="A0A5N7MX95"/>
<evidence type="ECO:0000313" key="8">
    <source>
        <dbReference type="EMBL" id="MPR31129.1"/>
    </source>
</evidence>
<dbReference type="PROSITE" id="PS50112">
    <property type="entry name" value="PAS"/>
    <property type="match status" value="1"/>
</dbReference>
<gene>
    <name evidence="8" type="ORF">FS320_41065</name>
</gene>
<evidence type="ECO:0000259" key="7">
    <source>
        <dbReference type="PROSITE" id="PS50112"/>
    </source>
</evidence>
<accession>A0A5N7MX95</accession>
<keyword evidence="9" id="KW-1185">Reference proteome</keyword>
<dbReference type="InterPro" id="IPR011006">
    <property type="entry name" value="CheY-like_superfamily"/>
</dbReference>
<dbReference type="Gene3D" id="3.30.565.10">
    <property type="entry name" value="Histidine kinase-like ATPase, C-terminal domain"/>
    <property type="match status" value="1"/>
</dbReference>
<evidence type="ECO:0000256" key="2">
    <source>
        <dbReference type="ARBA" id="ARBA00012438"/>
    </source>
</evidence>
<feature type="domain" description="Response regulatory" evidence="6">
    <location>
        <begin position="363"/>
        <end position="476"/>
    </location>
</feature>
<sequence>MGVFGFDGQRRAINPAWSRVLGYDEATLLNTPVIELTHPEDRQKLAQAIQRLANGEQIVDFEDRLRHADGSYRTISWTGVPAEGVFYGIGRDVTEYRRAEEALRQAQKMEAIGQLTGGVAHDFNNLLTIIRSSIDFLRRPNLPEERRLRYIDAISDTVDRASKLTGQLLAFARRQALKPEVFDVPERIWAVTDMLRTIVGARIQIVTDITCERCFVEADVTQFETALVNMAVNARDAMNGEGTLRVHVGDLSRMPPIRGHAGGPGRFVAVSISDTGSGIPANRLNQIFEPFFTTKEVGKGTGLGLSQVYGFAKQSGGDVAVKSKVGQGTTFTLYLPRSDRGIASDDRDHARGTGPDDEGRGCRVLMVEDNLEVGRFSTQLLQDLGYETTWAANAAEALKLLDEDASRFDVVFSDVVMPGMSGIELGREVRQRYPRIPVVLTSGYSHILAEEGRHGFELLHKPYAVDEVSRVLRRMMRERGADHV</sequence>
<dbReference type="EC" id="2.7.13.3" evidence="2"/>
<reference evidence="8 9" key="1">
    <citation type="journal article" date="2019" name="Syst. Appl. Microbiol.">
        <title>Microvirga tunisiensis sp. nov., a root nodule symbiotic bacterium isolated from Lupinus micranthus and L. luteus grown in Northern Tunisia.</title>
        <authorList>
            <person name="Msaddak A."/>
            <person name="Rejili M."/>
            <person name="Duran D."/>
            <person name="Mars M."/>
            <person name="Palacios J.M."/>
            <person name="Ruiz-Argueso T."/>
            <person name="Rey L."/>
            <person name="Imperial J."/>
        </authorList>
    </citation>
    <scope>NUCLEOTIDE SEQUENCE [LARGE SCALE GENOMIC DNA]</scope>
    <source>
        <strain evidence="8 9">Lmie10</strain>
    </source>
</reference>
<organism evidence="8 9">
    <name type="scientific">Microvirga tunisiensis</name>
    <dbReference type="NCBI Taxonomy" id="2108360"/>
    <lineage>
        <taxon>Bacteria</taxon>
        <taxon>Pseudomonadati</taxon>
        <taxon>Pseudomonadota</taxon>
        <taxon>Alphaproteobacteria</taxon>
        <taxon>Hyphomicrobiales</taxon>
        <taxon>Methylobacteriaceae</taxon>
        <taxon>Microvirga</taxon>
    </lineage>
</organism>
<dbReference type="SUPFAM" id="SSF55874">
    <property type="entry name" value="ATPase domain of HSP90 chaperone/DNA topoisomerase II/histidine kinase"/>
    <property type="match status" value="1"/>
</dbReference>